<dbReference type="Pfam" id="PF13340">
    <property type="entry name" value="DUF4096"/>
    <property type="match status" value="1"/>
</dbReference>
<dbReference type="AlphaFoldDB" id="A0A1I5HQA3"/>
<evidence type="ECO:0000313" key="3">
    <source>
        <dbReference type="Proteomes" id="UP000183642"/>
    </source>
</evidence>
<keyword evidence="3" id="KW-1185">Reference proteome</keyword>
<accession>A0A1I5HQA3</accession>
<gene>
    <name evidence="2" type="ORF">SAMN05660359_03880</name>
</gene>
<feature type="domain" description="Insertion element IS402-like" evidence="1">
    <location>
        <begin position="1"/>
        <end position="44"/>
    </location>
</feature>
<name>A0A1I5HQA3_9ACTN</name>
<protein>
    <submittedName>
        <fullName evidence="2">Putative transposase of IS4/5 family</fullName>
    </submittedName>
</protein>
<reference evidence="3" key="1">
    <citation type="submission" date="2016-10" db="EMBL/GenBank/DDBJ databases">
        <authorList>
            <person name="Varghese N."/>
            <person name="Submissions S."/>
        </authorList>
    </citation>
    <scope>NUCLEOTIDE SEQUENCE [LARGE SCALE GENOMIC DNA]</scope>
    <source>
        <strain evidence="3">DSM 43161</strain>
    </source>
</reference>
<dbReference type="EMBL" id="FOWE01000010">
    <property type="protein sequence ID" value="SFO50011.1"/>
    <property type="molecule type" value="Genomic_DNA"/>
</dbReference>
<dbReference type="Proteomes" id="UP000183642">
    <property type="component" value="Unassembled WGS sequence"/>
</dbReference>
<sequence length="44" mass="4939">MLEGIAFVLSTGIGWAKLPVELGYGSDWTCWRRLHERAEAGVFD</sequence>
<proteinExistence type="predicted"/>
<dbReference type="InterPro" id="IPR025161">
    <property type="entry name" value="IS402-like_dom"/>
</dbReference>
<organism evidence="2 3">
    <name type="scientific">Geodermatophilus obscurus</name>
    <dbReference type="NCBI Taxonomy" id="1861"/>
    <lineage>
        <taxon>Bacteria</taxon>
        <taxon>Bacillati</taxon>
        <taxon>Actinomycetota</taxon>
        <taxon>Actinomycetes</taxon>
        <taxon>Geodermatophilales</taxon>
        <taxon>Geodermatophilaceae</taxon>
        <taxon>Geodermatophilus</taxon>
    </lineage>
</organism>
<evidence type="ECO:0000259" key="1">
    <source>
        <dbReference type="Pfam" id="PF13340"/>
    </source>
</evidence>
<evidence type="ECO:0000313" key="2">
    <source>
        <dbReference type="EMBL" id="SFO50011.1"/>
    </source>
</evidence>